<comment type="subcellular location">
    <subcellularLocation>
        <location evidence="1">Cell outer membrane</location>
    </subcellularLocation>
</comment>
<evidence type="ECO:0000259" key="7">
    <source>
        <dbReference type="PROSITE" id="PS51123"/>
    </source>
</evidence>
<dbReference type="Proteomes" id="UP001499938">
    <property type="component" value="Unassembled WGS sequence"/>
</dbReference>
<dbReference type="Pfam" id="PF21923">
    <property type="entry name" value="BON_like"/>
    <property type="match status" value="1"/>
</dbReference>
<sequence>MAYDGSGEYREDGDEVWEGDGEGRIVGHERVATWAEETRRYRRNPGGWWWGALLGVPAVLAAAGLAFGGSGTTANSGSAGKTSPTSTTSSAGQTSGSSSTSSSSDSSSSSSSGSPATGDGTVASSAFAITRAGDAVTVRADVPDEAAKTALIDSVKSALGVSTVVDKVTVAASAAGPAPAAVGSALAALKDAGDFGLAWDLKSLVATGTVAAEDAKTKVADALAAAWPGASVSNGITVGTDAAAACANLGDSIKVALADTKITFVKYGTDPNDDSVAVLKRVAAMASKCADARLTVTGYTDSSGSDAENKRLSEQRAQSVRKVLVSNGVADTQVTAVGKGEADPIASNSTPAGIAANRRVEITVN</sequence>
<dbReference type="PANTHER" id="PTHR30329">
    <property type="entry name" value="STATOR ELEMENT OF FLAGELLAR MOTOR COMPLEX"/>
    <property type="match status" value="1"/>
</dbReference>
<feature type="domain" description="OmpA-like" evidence="7">
    <location>
        <begin position="251"/>
        <end position="365"/>
    </location>
</feature>
<keyword evidence="9" id="KW-1185">Reference proteome</keyword>
<evidence type="ECO:0000256" key="6">
    <source>
        <dbReference type="SAM" id="Phobius"/>
    </source>
</evidence>
<dbReference type="Pfam" id="PF00691">
    <property type="entry name" value="OmpA"/>
    <property type="match status" value="1"/>
</dbReference>
<dbReference type="InterPro" id="IPR050330">
    <property type="entry name" value="Bact_OuterMem_StrucFunc"/>
</dbReference>
<dbReference type="PROSITE" id="PS51123">
    <property type="entry name" value="OMPA_2"/>
    <property type="match status" value="1"/>
</dbReference>
<dbReference type="PANTHER" id="PTHR30329:SF21">
    <property type="entry name" value="LIPOPROTEIN YIAD-RELATED"/>
    <property type="match status" value="1"/>
</dbReference>
<dbReference type="InterPro" id="IPR006664">
    <property type="entry name" value="OMP_bac"/>
</dbReference>
<dbReference type="PROSITE" id="PS01068">
    <property type="entry name" value="OMPA_1"/>
    <property type="match status" value="1"/>
</dbReference>
<evidence type="ECO:0000256" key="4">
    <source>
        <dbReference type="PROSITE-ProRule" id="PRU00473"/>
    </source>
</evidence>
<feature type="compositionally biased region" description="Acidic residues" evidence="5">
    <location>
        <begin position="11"/>
        <end position="20"/>
    </location>
</feature>
<name>A0ABN2LCU9_9MICO</name>
<evidence type="ECO:0000313" key="8">
    <source>
        <dbReference type="EMBL" id="GAA1784135.1"/>
    </source>
</evidence>
<dbReference type="CDD" id="cd07185">
    <property type="entry name" value="OmpA_C-like"/>
    <property type="match status" value="1"/>
</dbReference>
<protein>
    <recommendedName>
        <fullName evidence="7">OmpA-like domain-containing protein</fullName>
    </recommendedName>
</protein>
<keyword evidence="2 4" id="KW-0472">Membrane</keyword>
<dbReference type="Gene3D" id="3.40.1520.20">
    <property type="match status" value="1"/>
</dbReference>
<evidence type="ECO:0000256" key="5">
    <source>
        <dbReference type="SAM" id="MobiDB-lite"/>
    </source>
</evidence>
<keyword evidence="3" id="KW-0998">Cell outer membrane</keyword>
<feature type="region of interest" description="Disordered" evidence="5">
    <location>
        <begin position="1"/>
        <end position="21"/>
    </location>
</feature>
<dbReference type="EMBL" id="BAAAPO010000011">
    <property type="protein sequence ID" value="GAA1784135.1"/>
    <property type="molecule type" value="Genomic_DNA"/>
</dbReference>
<proteinExistence type="predicted"/>
<dbReference type="InterPro" id="IPR006665">
    <property type="entry name" value="OmpA-like"/>
</dbReference>
<reference evidence="8 9" key="1">
    <citation type="journal article" date="2019" name="Int. J. Syst. Evol. Microbiol.">
        <title>The Global Catalogue of Microorganisms (GCM) 10K type strain sequencing project: providing services to taxonomists for standard genome sequencing and annotation.</title>
        <authorList>
            <consortium name="The Broad Institute Genomics Platform"/>
            <consortium name="The Broad Institute Genome Sequencing Center for Infectious Disease"/>
            <person name="Wu L."/>
            <person name="Ma J."/>
        </authorList>
    </citation>
    <scope>NUCLEOTIDE SEQUENCE [LARGE SCALE GENOMIC DNA]</scope>
    <source>
        <strain evidence="8 9">JCM 15592</strain>
    </source>
</reference>
<dbReference type="SUPFAM" id="SSF103088">
    <property type="entry name" value="OmpA-like"/>
    <property type="match status" value="1"/>
</dbReference>
<accession>A0ABN2LCU9</accession>
<dbReference type="RefSeq" id="WP_344081325.1">
    <property type="nucleotide sequence ID" value="NZ_BAAAPO010000011.1"/>
</dbReference>
<evidence type="ECO:0000313" key="9">
    <source>
        <dbReference type="Proteomes" id="UP001499938"/>
    </source>
</evidence>
<dbReference type="InterPro" id="IPR036737">
    <property type="entry name" value="OmpA-like_sf"/>
</dbReference>
<evidence type="ECO:0000256" key="1">
    <source>
        <dbReference type="ARBA" id="ARBA00004442"/>
    </source>
</evidence>
<dbReference type="PRINTS" id="PR01021">
    <property type="entry name" value="OMPADOMAIN"/>
</dbReference>
<dbReference type="InterPro" id="IPR054121">
    <property type="entry name" value="ArfA_BON-like"/>
</dbReference>
<comment type="caution">
    <text evidence="8">The sequence shown here is derived from an EMBL/GenBank/DDBJ whole genome shotgun (WGS) entry which is preliminary data.</text>
</comment>
<feature type="transmembrane region" description="Helical" evidence="6">
    <location>
        <begin position="48"/>
        <end position="68"/>
    </location>
</feature>
<evidence type="ECO:0000256" key="2">
    <source>
        <dbReference type="ARBA" id="ARBA00023136"/>
    </source>
</evidence>
<feature type="region of interest" description="Disordered" evidence="5">
    <location>
        <begin position="71"/>
        <end position="118"/>
    </location>
</feature>
<dbReference type="Gene3D" id="3.30.1330.60">
    <property type="entry name" value="OmpA-like domain"/>
    <property type="match status" value="1"/>
</dbReference>
<organism evidence="8 9">
    <name type="scientific">Nostocoides veronense</name>
    <dbReference type="NCBI Taxonomy" id="330836"/>
    <lineage>
        <taxon>Bacteria</taxon>
        <taxon>Bacillati</taxon>
        <taxon>Actinomycetota</taxon>
        <taxon>Actinomycetes</taxon>
        <taxon>Micrococcales</taxon>
        <taxon>Intrasporangiaceae</taxon>
        <taxon>Nostocoides</taxon>
    </lineage>
</organism>
<feature type="compositionally biased region" description="Low complexity" evidence="5">
    <location>
        <begin position="72"/>
        <end position="118"/>
    </location>
</feature>
<keyword evidence="6" id="KW-0812">Transmembrane</keyword>
<dbReference type="InterPro" id="IPR006690">
    <property type="entry name" value="OMPA-like_CS"/>
</dbReference>
<gene>
    <name evidence="8" type="ORF">GCM10009811_06780</name>
</gene>
<evidence type="ECO:0000256" key="3">
    <source>
        <dbReference type="ARBA" id="ARBA00023237"/>
    </source>
</evidence>
<keyword evidence="6" id="KW-1133">Transmembrane helix</keyword>